<evidence type="ECO:0000256" key="5">
    <source>
        <dbReference type="ARBA" id="ARBA00023295"/>
    </source>
</evidence>
<keyword evidence="4 6" id="KW-0378">Hydrolase</keyword>
<evidence type="ECO:0000256" key="3">
    <source>
        <dbReference type="ARBA" id="ARBA00012601"/>
    </source>
</evidence>
<dbReference type="AlphaFoldDB" id="A0A9W8Z534"/>
<evidence type="ECO:0000256" key="6">
    <source>
        <dbReference type="RuleBase" id="RU361153"/>
    </source>
</evidence>
<name>A0A9W8Z534_9PEZI</name>
<evidence type="ECO:0000256" key="2">
    <source>
        <dbReference type="ARBA" id="ARBA00005641"/>
    </source>
</evidence>
<evidence type="ECO:0000256" key="4">
    <source>
        <dbReference type="ARBA" id="ARBA00022801"/>
    </source>
</evidence>
<dbReference type="GO" id="GO:0008810">
    <property type="term" value="F:cellulase activity"/>
    <property type="evidence" value="ECO:0007669"/>
    <property type="project" value="UniProtKB-EC"/>
</dbReference>
<protein>
    <recommendedName>
        <fullName evidence="3">cellulase</fullName>
        <ecNumber evidence="3">3.2.1.4</ecNumber>
    </recommendedName>
</protein>
<dbReference type="PANTHER" id="PTHR34142">
    <property type="entry name" value="ENDO-BETA-1,4-GLUCANASE A"/>
    <property type="match status" value="1"/>
</dbReference>
<sequence>MGAIAYFALLAYFTESSFAGTQLAQEYGDEDDILFGLMNEPHDLDMDRWGITMQKVVDAIRKETGNNDKILLLPGTNFTSAQTFPDESAPALLKVKNPDGSTDNLVFDVHKYLDEDNSGTHTECVKDNIDDTFQPLVDFLEKEDRVAMLTETGGGNVDSCSQFLCAQMDFIDDNSDRIIGVTTFAAGGFDATFNLTETPTLDGKTFVDTSLVKDCIANRKTAKKAKKVNKRKALD</sequence>
<keyword evidence="10" id="KW-1185">Reference proteome</keyword>
<comment type="catalytic activity">
    <reaction evidence="1">
        <text>Endohydrolysis of (1-&gt;4)-beta-D-glucosidic linkages in cellulose, lichenin and cereal beta-D-glucans.</text>
        <dbReference type="EC" id="3.2.1.4"/>
    </reaction>
</comment>
<dbReference type="Gene3D" id="3.20.20.80">
    <property type="entry name" value="Glycosidases"/>
    <property type="match status" value="1"/>
</dbReference>
<organism evidence="9 10">
    <name type="scientific">Gnomoniopsis smithogilvyi</name>
    <dbReference type="NCBI Taxonomy" id="1191159"/>
    <lineage>
        <taxon>Eukaryota</taxon>
        <taxon>Fungi</taxon>
        <taxon>Dikarya</taxon>
        <taxon>Ascomycota</taxon>
        <taxon>Pezizomycotina</taxon>
        <taxon>Sordariomycetes</taxon>
        <taxon>Sordariomycetidae</taxon>
        <taxon>Diaporthales</taxon>
        <taxon>Gnomoniaceae</taxon>
        <taxon>Gnomoniopsis</taxon>
    </lineage>
</organism>
<evidence type="ECO:0000313" key="10">
    <source>
        <dbReference type="Proteomes" id="UP001140453"/>
    </source>
</evidence>
<dbReference type="EMBL" id="JAPEVB010000001">
    <property type="protein sequence ID" value="KAJ4396777.1"/>
    <property type="molecule type" value="Genomic_DNA"/>
</dbReference>
<dbReference type="SUPFAM" id="SSF51445">
    <property type="entry name" value="(Trans)glycosidases"/>
    <property type="match status" value="1"/>
</dbReference>
<feature type="signal peptide" evidence="7">
    <location>
        <begin position="1"/>
        <end position="19"/>
    </location>
</feature>
<gene>
    <name evidence="9" type="ORF">N0V93_000999</name>
</gene>
<dbReference type="PROSITE" id="PS00659">
    <property type="entry name" value="GLYCOSYL_HYDROL_F5"/>
    <property type="match status" value="1"/>
</dbReference>
<evidence type="ECO:0000256" key="1">
    <source>
        <dbReference type="ARBA" id="ARBA00000966"/>
    </source>
</evidence>
<feature type="domain" description="Glycoside hydrolase family 5" evidence="8">
    <location>
        <begin position="17"/>
        <end position="179"/>
    </location>
</feature>
<comment type="caution">
    <text evidence="9">The sequence shown here is derived from an EMBL/GenBank/DDBJ whole genome shotgun (WGS) entry which is preliminary data.</text>
</comment>
<dbReference type="PANTHER" id="PTHR34142:SF5">
    <property type="entry name" value="CBM1 DOMAIN-CONTAINING PROTEIN"/>
    <property type="match status" value="1"/>
</dbReference>
<evidence type="ECO:0000313" key="9">
    <source>
        <dbReference type="EMBL" id="KAJ4396777.1"/>
    </source>
</evidence>
<dbReference type="InterPro" id="IPR018087">
    <property type="entry name" value="Glyco_hydro_5_CS"/>
</dbReference>
<proteinExistence type="inferred from homology"/>
<accession>A0A9W8Z534</accession>
<evidence type="ECO:0000256" key="7">
    <source>
        <dbReference type="SAM" id="SignalP"/>
    </source>
</evidence>
<evidence type="ECO:0000259" key="8">
    <source>
        <dbReference type="Pfam" id="PF00150"/>
    </source>
</evidence>
<feature type="chain" id="PRO_5040932152" description="cellulase" evidence="7">
    <location>
        <begin position="20"/>
        <end position="235"/>
    </location>
</feature>
<dbReference type="Proteomes" id="UP001140453">
    <property type="component" value="Unassembled WGS sequence"/>
</dbReference>
<dbReference type="InterPro" id="IPR017853">
    <property type="entry name" value="GH"/>
</dbReference>
<dbReference type="EC" id="3.2.1.4" evidence="3"/>
<dbReference type="OrthoDB" id="5823761at2759"/>
<keyword evidence="5 6" id="KW-0326">Glycosidase</keyword>
<dbReference type="GO" id="GO:0009251">
    <property type="term" value="P:glucan catabolic process"/>
    <property type="evidence" value="ECO:0007669"/>
    <property type="project" value="TreeGrafter"/>
</dbReference>
<dbReference type="Pfam" id="PF00150">
    <property type="entry name" value="Cellulase"/>
    <property type="match status" value="1"/>
</dbReference>
<dbReference type="InterPro" id="IPR001547">
    <property type="entry name" value="Glyco_hydro_5"/>
</dbReference>
<reference evidence="9" key="1">
    <citation type="submission" date="2022-10" db="EMBL/GenBank/DDBJ databases">
        <title>Tapping the CABI collections for fungal endophytes: first genome assemblies for Collariella, Neodidymelliopsis, Ascochyta clinopodiicola, Didymella pomorum, Didymosphaeria variabile, Neocosmospora piperis and Neocucurbitaria cava.</title>
        <authorList>
            <person name="Hill R."/>
        </authorList>
    </citation>
    <scope>NUCLEOTIDE SEQUENCE</scope>
    <source>
        <strain evidence="9">IMI 355082</strain>
    </source>
</reference>
<keyword evidence="7" id="KW-0732">Signal</keyword>
<comment type="similarity">
    <text evidence="2 6">Belongs to the glycosyl hydrolase 5 (cellulase A) family.</text>
</comment>